<dbReference type="EMBL" id="GEDG01036727">
    <property type="protein sequence ID" value="JAP08543.1"/>
    <property type="molecule type" value="Transcribed_RNA"/>
</dbReference>
<dbReference type="AlphaFoldDB" id="A0A0V0GJZ4"/>
<evidence type="ECO:0000313" key="1">
    <source>
        <dbReference type="EMBL" id="JAP08543.1"/>
    </source>
</evidence>
<accession>A0A0V0GJZ4</accession>
<sequence length="82" mass="9617">MSIIFPNTIIMCCTRSNRFVTYWSLNTRSIYLVRWIIPLCFRYILAIQATYPTRTCPIRTYPTLGDRAQTITKVGNFIHVNP</sequence>
<proteinExistence type="predicted"/>
<reference evidence="1" key="1">
    <citation type="submission" date="2015-12" db="EMBL/GenBank/DDBJ databases">
        <title>Gene expression during late stages of embryo sac development: a critical building block for successful pollen-pistil interactions.</title>
        <authorList>
            <person name="Liu Y."/>
            <person name="Joly V."/>
            <person name="Sabar M."/>
            <person name="Matton D.P."/>
        </authorList>
    </citation>
    <scope>NUCLEOTIDE SEQUENCE</scope>
</reference>
<name>A0A0V0GJZ4_SOLCH</name>
<organism evidence="1">
    <name type="scientific">Solanum chacoense</name>
    <name type="common">Chaco potato</name>
    <dbReference type="NCBI Taxonomy" id="4108"/>
    <lineage>
        <taxon>Eukaryota</taxon>
        <taxon>Viridiplantae</taxon>
        <taxon>Streptophyta</taxon>
        <taxon>Embryophyta</taxon>
        <taxon>Tracheophyta</taxon>
        <taxon>Spermatophyta</taxon>
        <taxon>Magnoliopsida</taxon>
        <taxon>eudicotyledons</taxon>
        <taxon>Gunneridae</taxon>
        <taxon>Pentapetalae</taxon>
        <taxon>asterids</taxon>
        <taxon>lamiids</taxon>
        <taxon>Solanales</taxon>
        <taxon>Solanaceae</taxon>
        <taxon>Solanoideae</taxon>
        <taxon>Solaneae</taxon>
        <taxon>Solanum</taxon>
    </lineage>
</organism>
<protein>
    <submittedName>
        <fullName evidence="1">Putative ovule protein</fullName>
    </submittedName>
</protein>